<keyword evidence="8 10" id="KW-0472">Membrane</keyword>
<proteinExistence type="predicted"/>
<feature type="transmembrane region" description="Helical" evidence="10">
    <location>
        <begin position="291"/>
        <end position="312"/>
    </location>
</feature>
<keyword evidence="12" id="KW-1185">Reference proteome</keyword>
<evidence type="ECO:0000256" key="8">
    <source>
        <dbReference type="ARBA" id="ARBA00023136"/>
    </source>
</evidence>
<comment type="caution">
    <text evidence="11">The sequence shown here is derived from an EMBL/GenBank/DDBJ whole genome shotgun (WGS) entry which is preliminary data.</text>
</comment>
<dbReference type="CDD" id="cd13137">
    <property type="entry name" value="MATE_NorM_like"/>
    <property type="match status" value="1"/>
</dbReference>
<feature type="transmembrane region" description="Helical" evidence="10">
    <location>
        <begin position="423"/>
        <end position="444"/>
    </location>
</feature>
<dbReference type="AlphaFoldDB" id="A0A176K188"/>
<organism evidence="11 12">
    <name type="scientific">Kosmotoga arenicorallina S304</name>
    <dbReference type="NCBI Taxonomy" id="1453497"/>
    <lineage>
        <taxon>Bacteria</taxon>
        <taxon>Thermotogati</taxon>
        <taxon>Thermotogota</taxon>
        <taxon>Thermotogae</taxon>
        <taxon>Kosmotogales</taxon>
        <taxon>Kosmotogaceae</taxon>
        <taxon>Kosmotoga</taxon>
    </lineage>
</organism>
<evidence type="ECO:0000313" key="12">
    <source>
        <dbReference type="Proteomes" id="UP000077339"/>
    </source>
</evidence>
<dbReference type="Pfam" id="PF01554">
    <property type="entry name" value="MatE"/>
    <property type="match status" value="2"/>
</dbReference>
<dbReference type="PANTHER" id="PTHR43298">
    <property type="entry name" value="MULTIDRUG RESISTANCE PROTEIN NORM-RELATED"/>
    <property type="match status" value="1"/>
</dbReference>
<keyword evidence="6 10" id="KW-1133">Transmembrane helix</keyword>
<keyword evidence="4" id="KW-1003">Cell membrane</keyword>
<keyword evidence="3" id="KW-0050">Antiport</keyword>
<dbReference type="GO" id="GO:0006811">
    <property type="term" value="P:monoatomic ion transport"/>
    <property type="evidence" value="ECO:0007669"/>
    <property type="project" value="UniProtKB-KW"/>
</dbReference>
<dbReference type="EMBL" id="JFHK01000013">
    <property type="protein sequence ID" value="OAA30188.1"/>
    <property type="molecule type" value="Genomic_DNA"/>
</dbReference>
<dbReference type="GO" id="GO:0042910">
    <property type="term" value="F:xenobiotic transmembrane transporter activity"/>
    <property type="evidence" value="ECO:0007669"/>
    <property type="project" value="InterPro"/>
</dbReference>
<evidence type="ECO:0000256" key="2">
    <source>
        <dbReference type="ARBA" id="ARBA00022448"/>
    </source>
</evidence>
<evidence type="ECO:0000256" key="10">
    <source>
        <dbReference type="SAM" id="Phobius"/>
    </source>
</evidence>
<feature type="transmembrane region" description="Helical" evidence="10">
    <location>
        <begin position="95"/>
        <end position="113"/>
    </location>
</feature>
<dbReference type="RefSeq" id="WP_068347590.1">
    <property type="nucleotide sequence ID" value="NZ_JFHK01000013.1"/>
</dbReference>
<gene>
    <name evidence="11" type="ORF">AT15_00335</name>
</gene>
<dbReference type="InterPro" id="IPR050222">
    <property type="entry name" value="MATE_MdtK"/>
</dbReference>
<evidence type="ECO:0000256" key="6">
    <source>
        <dbReference type="ARBA" id="ARBA00022989"/>
    </source>
</evidence>
<evidence type="ECO:0000256" key="4">
    <source>
        <dbReference type="ARBA" id="ARBA00022475"/>
    </source>
</evidence>
<keyword evidence="7" id="KW-0406">Ion transport</keyword>
<sequence>MARDLTKGNLFKGLLALSLPTMVGFSAQSIYDLVDMFWIGRISAEAIAGVTVLSTVFWTVEALNEIIGVSSISLISQNFGRKDIERTHRAIEQTITFKAFVAVIAAVFLAIFLKPALGLFSKDKAVLDAALDYGYIRIFFLPVMFSSFSVNTALRCTGDARTPMIIMVLSSILNIILDPILMFDKVPFINLPGFGLGVFGAALATVITQTIAFLAGFYIIFSGKHGIKPSLKGLLRLDKDIDRKLMTIGLPNGIEALLRSLSGVVVMMFVSVFGTAALATSGISFRILNFAFIPLIGISMGGSTIVGQNLGARYKSRAIKATKIAAAFGFSLMVAFYIFLLFFSASVIAVFTNDPEVIDLGRKLLIIGTAGMPLIGMSFGLSTGFSGAGYNFPFLIGSIISNWVVQIPFLFLAINVLHLGINWVWVSFVTAQVSQALVMLIFYLQGKWVNREVR</sequence>
<feature type="transmembrane region" description="Helical" evidence="10">
    <location>
        <begin position="324"/>
        <end position="352"/>
    </location>
</feature>
<evidence type="ECO:0000256" key="5">
    <source>
        <dbReference type="ARBA" id="ARBA00022692"/>
    </source>
</evidence>
<comment type="subcellular location">
    <subcellularLocation>
        <location evidence="1">Cell membrane</location>
        <topology evidence="1">Multi-pass membrane protein</topology>
    </subcellularLocation>
</comment>
<evidence type="ECO:0000256" key="3">
    <source>
        <dbReference type="ARBA" id="ARBA00022449"/>
    </source>
</evidence>
<feature type="transmembrane region" description="Helical" evidence="10">
    <location>
        <begin position="164"/>
        <end position="182"/>
    </location>
</feature>
<feature type="transmembrane region" description="Helical" evidence="10">
    <location>
        <begin position="364"/>
        <end position="382"/>
    </location>
</feature>
<dbReference type="InterPro" id="IPR002528">
    <property type="entry name" value="MATE_fam"/>
</dbReference>
<feature type="transmembrane region" description="Helical" evidence="10">
    <location>
        <begin position="133"/>
        <end position="152"/>
    </location>
</feature>
<name>A0A176K188_9BACT</name>
<dbReference type="PIRSF" id="PIRSF006603">
    <property type="entry name" value="DinF"/>
    <property type="match status" value="1"/>
</dbReference>
<evidence type="ECO:0000256" key="1">
    <source>
        <dbReference type="ARBA" id="ARBA00004651"/>
    </source>
</evidence>
<reference evidence="11 12" key="1">
    <citation type="submission" date="2014-02" db="EMBL/GenBank/DDBJ databases">
        <title>Kosmotoga genome sequencing.</title>
        <authorList>
            <person name="Pollo S.M."/>
            <person name="Charchuk R."/>
            <person name="Nesbo C.L."/>
        </authorList>
    </citation>
    <scope>NUCLEOTIDE SEQUENCE [LARGE SCALE GENOMIC DNA]</scope>
    <source>
        <strain evidence="11 12">S304</strain>
    </source>
</reference>
<dbReference type="GO" id="GO:0015297">
    <property type="term" value="F:antiporter activity"/>
    <property type="evidence" value="ECO:0007669"/>
    <property type="project" value="UniProtKB-KW"/>
</dbReference>
<dbReference type="InterPro" id="IPR048279">
    <property type="entry name" value="MdtK-like"/>
</dbReference>
<feature type="transmembrane region" description="Helical" evidence="10">
    <location>
        <begin position="194"/>
        <end position="221"/>
    </location>
</feature>
<protein>
    <recommendedName>
        <fullName evidence="9">Multidrug-efflux transporter</fullName>
    </recommendedName>
</protein>
<feature type="transmembrane region" description="Helical" evidence="10">
    <location>
        <begin position="256"/>
        <end position="279"/>
    </location>
</feature>
<keyword evidence="5 10" id="KW-0812">Transmembrane</keyword>
<evidence type="ECO:0000256" key="9">
    <source>
        <dbReference type="ARBA" id="ARBA00031636"/>
    </source>
</evidence>
<evidence type="ECO:0000313" key="11">
    <source>
        <dbReference type="EMBL" id="OAA30188.1"/>
    </source>
</evidence>
<accession>A0A176K188</accession>
<dbReference type="STRING" id="1453497.AT15_00335"/>
<dbReference type="PATRIC" id="fig|1453497.3.peg.73"/>
<feature type="transmembrane region" description="Helical" evidence="10">
    <location>
        <begin position="12"/>
        <end position="31"/>
    </location>
</feature>
<dbReference type="OrthoDB" id="9776324at2"/>
<feature type="transmembrane region" description="Helical" evidence="10">
    <location>
        <begin position="394"/>
        <end position="417"/>
    </location>
</feature>
<evidence type="ECO:0000256" key="7">
    <source>
        <dbReference type="ARBA" id="ARBA00023065"/>
    </source>
</evidence>
<dbReference type="Proteomes" id="UP000077339">
    <property type="component" value="Unassembled WGS sequence"/>
</dbReference>
<dbReference type="PANTHER" id="PTHR43298:SF2">
    <property type="entry name" value="FMN_FAD EXPORTER YEEO-RELATED"/>
    <property type="match status" value="1"/>
</dbReference>
<dbReference type="GO" id="GO:0005886">
    <property type="term" value="C:plasma membrane"/>
    <property type="evidence" value="ECO:0007669"/>
    <property type="project" value="UniProtKB-SubCell"/>
</dbReference>
<feature type="transmembrane region" description="Helical" evidence="10">
    <location>
        <begin position="51"/>
        <end position="75"/>
    </location>
</feature>
<keyword evidence="2" id="KW-0813">Transport</keyword>
<dbReference type="NCBIfam" id="TIGR00797">
    <property type="entry name" value="matE"/>
    <property type="match status" value="1"/>
</dbReference>